<sequence>MKRKHPLLVAFVCYCRYILHRAITNDNLYKAGDATLMGPLL</sequence>
<accession>A0A2U0ULG1</accession>
<dbReference type="Proteomes" id="UP000245870">
    <property type="component" value="Unassembled WGS sequence"/>
</dbReference>
<dbReference type="AlphaFoldDB" id="A0A2U0ULG1"/>
<reference evidence="1 2" key="1">
    <citation type="submission" date="2018-05" db="EMBL/GenBank/DDBJ databases">
        <title>Genomic Encyclopedia of Type Strains, Phase IV (KMG-IV): sequencing the most valuable type-strain genomes for metagenomic binning, comparative biology and taxonomic classification.</title>
        <authorList>
            <person name="Goeker M."/>
        </authorList>
    </citation>
    <scope>NUCLEOTIDE SEQUENCE [LARGE SCALE GENOMIC DNA]</scope>
    <source>
        <strain evidence="1 2">DSM 100333</strain>
    </source>
</reference>
<organism evidence="1 2">
    <name type="scientific">Hallella colorans</name>
    <dbReference type="NCBI Taxonomy" id="1703337"/>
    <lineage>
        <taxon>Bacteria</taxon>
        <taxon>Pseudomonadati</taxon>
        <taxon>Bacteroidota</taxon>
        <taxon>Bacteroidia</taxon>
        <taxon>Bacteroidales</taxon>
        <taxon>Prevotellaceae</taxon>
        <taxon>Hallella</taxon>
    </lineage>
</organism>
<proteinExistence type="predicted"/>
<comment type="caution">
    <text evidence="1">The sequence shown here is derived from an EMBL/GenBank/DDBJ whole genome shotgun (WGS) entry which is preliminary data.</text>
</comment>
<protein>
    <submittedName>
        <fullName evidence="1">Uncharacterized protein</fullName>
    </submittedName>
</protein>
<evidence type="ECO:0000313" key="1">
    <source>
        <dbReference type="EMBL" id="PVX58488.1"/>
    </source>
</evidence>
<evidence type="ECO:0000313" key="2">
    <source>
        <dbReference type="Proteomes" id="UP000245870"/>
    </source>
</evidence>
<keyword evidence="2" id="KW-1185">Reference proteome</keyword>
<name>A0A2U0ULG1_9BACT</name>
<gene>
    <name evidence="1" type="ORF">C7379_1026</name>
</gene>
<dbReference type="EMBL" id="QENY01000002">
    <property type="protein sequence ID" value="PVX58488.1"/>
    <property type="molecule type" value="Genomic_DNA"/>
</dbReference>